<reference evidence="3" key="2">
    <citation type="submission" date="2021-01" db="UniProtKB">
        <authorList>
            <consortium name="EnsemblPlants"/>
        </authorList>
    </citation>
    <scope>IDENTIFICATION</scope>
</reference>
<dbReference type="GO" id="GO:0016616">
    <property type="term" value="F:oxidoreductase activity, acting on the CH-OH group of donors, NAD or NADP as acceptor"/>
    <property type="evidence" value="ECO:0007669"/>
    <property type="project" value="InterPro"/>
</dbReference>
<gene>
    <name evidence="3" type="primary">LOC115953787</name>
</gene>
<dbReference type="EnsemblPlants" id="QL07p037649:mrna">
    <property type="protein sequence ID" value="QL07p037649:mrna"/>
    <property type="gene ID" value="QL07p037649"/>
</dbReference>
<evidence type="ECO:0008006" key="5">
    <source>
        <dbReference type="Google" id="ProtNLM"/>
    </source>
</evidence>
<dbReference type="KEGG" id="qlo:115953787"/>
<keyword evidence="2" id="KW-0560">Oxidoreductase</keyword>
<dbReference type="Gene3D" id="3.40.50.720">
    <property type="entry name" value="NAD(P)-binding Rossmann-like Domain"/>
    <property type="match status" value="1"/>
</dbReference>
<dbReference type="PANTHER" id="PTHR43180:SF67">
    <property type="entry name" value="SECOISOLARICIRESINOL DEHYDROGENASE"/>
    <property type="match status" value="1"/>
</dbReference>
<dbReference type="FunFam" id="3.40.50.720:FF:000084">
    <property type="entry name" value="Short-chain dehydrogenase reductase"/>
    <property type="match status" value="1"/>
</dbReference>
<protein>
    <recommendedName>
        <fullName evidence="5">Secoisolariciresinol dehydrogenase</fullName>
    </recommendedName>
</protein>
<reference evidence="3 4" key="1">
    <citation type="journal article" date="2016" name="G3 (Bethesda)">
        <title>First Draft Assembly and Annotation of the Genome of a California Endemic Oak Quercus lobata Nee (Fagaceae).</title>
        <authorList>
            <person name="Sork V.L."/>
            <person name="Fitz-Gibbon S.T."/>
            <person name="Puiu D."/>
            <person name="Crepeau M."/>
            <person name="Gugger P.F."/>
            <person name="Sherman R."/>
            <person name="Stevens K."/>
            <person name="Langley C.H."/>
            <person name="Pellegrini M."/>
            <person name="Salzberg S.L."/>
        </authorList>
    </citation>
    <scope>NUCLEOTIDE SEQUENCE [LARGE SCALE GENOMIC DNA]</scope>
    <source>
        <strain evidence="3 4">cv. SW786</strain>
    </source>
</reference>
<dbReference type="InParanoid" id="A0A7N2M6A8"/>
<organism evidence="3 4">
    <name type="scientific">Quercus lobata</name>
    <name type="common">Valley oak</name>
    <dbReference type="NCBI Taxonomy" id="97700"/>
    <lineage>
        <taxon>Eukaryota</taxon>
        <taxon>Viridiplantae</taxon>
        <taxon>Streptophyta</taxon>
        <taxon>Embryophyta</taxon>
        <taxon>Tracheophyta</taxon>
        <taxon>Spermatophyta</taxon>
        <taxon>Magnoliopsida</taxon>
        <taxon>eudicotyledons</taxon>
        <taxon>Gunneridae</taxon>
        <taxon>Pentapetalae</taxon>
        <taxon>rosids</taxon>
        <taxon>fabids</taxon>
        <taxon>Fagales</taxon>
        <taxon>Fagaceae</taxon>
        <taxon>Quercus</taxon>
    </lineage>
</organism>
<dbReference type="Gramene" id="QL07p037649:mrna">
    <property type="protein sequence ID" value="QL07p037649:mrna"/>
    <property type="gene ID" value="QL07p037649"/>
</dbReference>
<dbReference type="AlphaFoldDB" id="A0A7N2M6A8"/>
<dbReference type="RefSeq" id="XP_030927443.1">
    <property type="nucleotide sequence ID" value="XM_031071583.1"/>
</dbReference>
<dbReference type="InterPro" id="IPR036291">
    <property type="entry name" value="NAD(P)-bd_dom_sf"/>
</dbReference>
<name>A0A7N2M6A8_QUELO</name>
<dbReference type="OMA" id="LTTHIAC"/>
<dbReference type="EMBL" id="LRBV02000007">
    <property type="status" value="NOT_ANNOTATED_CDS"/>
    <property type="molecule type" value="Genomic_DNA"/>
</dbReference>
<dbReference type="OrthoDB" id="294295at2759"/>
<comment type="similarity">
    <text evidence="1">Belongs to the short-chain dehydrogenases/reductases (SDR) family.</text>
</comment>
<proteinExistence type="inferred from homology"/>
<evidence type="ECO:0000256" key="1">
    <source>
        <dbReference type="ARBA" id="ARBA00006484"/>
    </source>
</evidence>
<dbReference type="InterPro" id="IPR045309">
    <property type="entry name" value="ABA2-like"/>
</dbReference>
<dbReference type="CDD" id="cd05326">
    <property type="entry name" value="secoisolariciresinol-DH_like_SDR_c"/>
    <property type="match status" value="1"/>
</dbReference>
<dbReference type="PRINTS" id="PR00081">
    <property type="entry name" value="GDHRDH"/>
</dbReference>
<accession>A0A7N2M6A8</accession>
<dbReference type="InterPro" id="IPR002347">
    <property type="entry name" value="SDR_fam"/>
</dbReference>
<dbReference type="Pfam" id="PF13561">
    <property type="entry name" value="adh_short_C2"/>
    <property type="match status" value="1"/>
</dbReference>
<dbReference type="NCBIfam" id="NF005559">
    <property type="entry name" value="PRK07231.1"/>
    <property type="match status" value="1"/>
</dbReference>
<evidence type="ECO:0000313" key="4">
    <source>
        <dbReference type="Proteomes" id="UP000594261"/>
    </source>
</evidence>
<sequence>MSTSSTPIAKRLEGKVAIITGGASGLGESTGRLFVQHGAKVVIADIQDDLGHSLCKDLGPEETISFVHCDVTSDSDVQNLVDFTISKYGKLDIMYNNAGTAGSMDPRILATNNEEFKRVFDVNVFGSFLGAKHAARVMIPAKKGCILFTSSSASVISFSGPHAYTASKYAIVGLAKNLSAELGQYGIRVNCISPFATATPMLTQTLGTTDKTKLDEVICEAANLKGVVSEPKDIAEAALYLASDESKYVSGLNLVVDGGYSAINPSFPMAMKSLFS</sequence>
<dbReference type="PANTHER" id="PTHR43180">
    <property type="entry name" value="3-OXOACYL-(ACYL-CARRIER-PROTEIN) REDUCTASE (AFU_ORTHOLOGUE AFUA_6G11210)"/>
    <property type="match status" value="1"/>
</dbReference>
<dbReference type="SUPFAM" id="SSF51735">
    <property type="entry name" value="NAD(P)-binding Rossmann-fold domains"/>
    <property type="match status" value="1"/>
</dbReference>
<evidence type="ECO:0000313" key="3">
    <source>
        <dbReference type="EnsemblPlants" id="QL07p037649:mrna"/>
    </source>
</evidence>
<keyword evidence="4" id="KW-1185">Reference proteome</keyword>
<dbReference type="GeneID" id="115953787"/>
<evidence type="ECO:0000256" key="2">
    <source>
        <dbReference type="ARBA" id="ARBA00023002"/>
    </source>
</evidence>
<dbReference type="PRINTS" id="PR00080">
    <property type="entry name" value="SDRFAMILY"/>
</dbReference>
<dbReference type="Proteomes" id="UP000594261">
    <property type="component" value="Chromosome 7"/>
</dbReference>